<feature type="modified residue" description="4-aspartylphosphate" evidence="8">
    <location>
        <position position="62"/>
    </location>
</feature>
<evidence type="ECO:0000259" key="10">
    <source>
        <dbReference type="PROSITE" id="PS50110"/>
    </source>
</evidence>
<evidence type="ECO:0000256" key="5">
    <source>
        <dbReference type="ARBA" id="ARBA00023125"/>
    </source>
</evidence>
<sequence length="240" mass="27917">MGVTYMEGLSNANVLIVEDDKEINNLISKALIKEGFSVVQAFEGIEGYSKYRKIDFSIIILDIMLPYLNGIEIMKKIREESVVPIILISAKDEEYDRIIGLELGADDYIVKPFFVGELVARIKSQLRRYIDFHKNDEVISRIQKGDIILDLNNYCIYKNGEKIDLTAKEFGLLKLFFTNPNRVFTKMQIFENVWHEEYRGDDNTIMVNIRRLRNKIEDDPNNPEYILTVWGIGYKLGDMK</sequence>
<dbReference type="Gene3D" id="3.40.50.2300">
    <property type="match status" value="1"/>
</dbReference>
<dbReference type="Proteomes" id="UP000290921">
    <property type="component" value="Unassembled WGS sequence"/>
</dbReference>
<dbReference type="Gene3D" id="1.10.10.10">
    <property type="entry name" value="Winged helix-like DNA-binding domain superfamily/Winged helix DNA-binding domain"/>
    <property type="match status" value="1"/>
</dbReference>
<dbReference type="EMBL" id="QMAU01000048">
    <property type="protein sequence ID" value="RXI52831.1"/>
    <property type="molecule type" value="Genomic_DNA"/>
</dbReference>
<dbReference type="InterPro" id="IPR036388">
    <property type="entry name" value="WH-like_DNA-bd_sf"/>
</dbReference>
<protein>
    <recommendedName>
        <fullName evidence="1">Stage 0 sporulation protein A homolog</fullName>
    </recommendedName>
</protein>
<dbReference type="GO" id="GO:0006355">
    <property type="term" value="P:regulation of DNA-templated transcription"/>
    <property type="evidence" value="ECO:0007669"/>
    <property type="project" value="InterPro"/>
</dbReference>
<dbReference type="SUPFAM" id="SSF52172">
    <property type="entry name" value="CheY-like"/>
    <property type="match status" value="1"/>
</dbReference>
<evidence type="ECO:0000256" key="6">
    <source>
        <dbReference type="ARBA" id="ARBA00023163"/>
    </source>
</evidence>
<comment type="caution">
    <text evidence="12">The sequence shown here is derived from an EMBL/GenBank/DDBJ whole genome shotgun (WGS) entry which is preliminary data.</text>
</comment>
<dbReference type="Gene3D" id="6.10.250.690">
    <property type="match status" value="1"/>
</dbReference>
<keyword evidence="3" id="KW-0902">Two-component regulatory system</keyword>
<evidence type="ECO:0000313" key="12">
    <source>
        <dbReference type="EMBL" id="RXI49871.1"/>
    </source>
</evidence>
<evidence type="ECO:0000256" key="1">
    <source>
        <dbReference type="ARBA" id="ARBA00018672"/>
    </source>
</evidence>
<dbReference type="EMBL" id="QMAP01000002">
    <property type="protein sequence ID" value="RXI49871.1"/>
    <property type="molecule type" value="Genomic_DNA"/>
</dbReference>
<dbReference type="PANTHER" id="PTHR48111">
    <property type="entry name" value="REGULATOR OF RPOS"/>
    <property type="match status" value="1"/>
</dbReference>
<evidence type="ECO:0000256" key="2">
    <source>
        <dbReference type="ARBA" id="ARBA00022553"/>
    </source>
</evidence>
<dbReference type="PROSITE" id="PS51755">
    <property type="entry name" value="OMPR_PHOB"/>
    <property type="match status" value="1"/>
</dbReference>
<dbReference type="InterPro" id="IPR039420">
    <property type="entry name" value="WalR-like"/>
</dbReference>
<dbReference type="GO" id="GO:0000156">
    <property type="term" value="F:phosphorelay response regulator activity"/>
    <property type="evidence" value="ECO:0007669"/>
    <property type="project" value="TreeGrafter"/>
</dbReference>
<dbReference type="AlphaFoldDB" id="A0A4Q0VF32"/>
<proteinExistence type="predicted"/>
<keyword evidence="2 8" id="KW-0597">Phosphoprotein</keyword>
<feature type="domain" description="OmpR/PhoB-type" evidence="11">
    <location>
        <begin position="139"/>
        <end position="238"/>
    </location>
</feature>
<keyword evidence="4" id="KW-0805">Transcription regulation</keyword>
<evidence type="ECO:0000256" key="7">
    <source>
        <dbReference type="ARBA" id="ARBA00024867"/>
    </source>
</evidence>
<dbReference type="SMART" id="SM00862">
    <property type="entry name" value="Trans_reg_C"/>
    <property type="match status" value="1"/>
</dbReference>
<dbReference type="FunFam" id="1.10.10.10:FF:000018">
    <property type="entry name" value="DNA-binding response regulator ResD"/>
    <property type="match status" value="1"/>
</dbReference>
<evidence type="ECO:0000313" key="15">
    <source>
        <dbReference type="Proteomes" id="UP000290921"/>
    </source>
</evidence>
<evidence type="ECO:0000313" key="14">
    <source>
        <dbReference type="Proteomes" id="UP000290273"/>
    </source>
</evidence>
<accession>A0A4Q0VF32</accession>
<evidence type="ECO:0000313" key="13">
    <source>
        <dbReference type="EMBL" id="RXI52831.1"/>
    </source>
</evidence>
<dbReference type="CDD" id="cd00383">
    <property type="entry name" value="trans_reg_C"/>
    <property type="match status" value="1"/>
</dbReference>
<dbReference type="Pfam" id="PF00486">
    <property type="entry name" value="Trans_reg_C"/>
    <property type="match status" value="1"/>
</dbReference>
<feature type="DNA-binding region" description="OmpR/PhoB-type" evidence="9">
    <location>
        <begin position="139"/>
        <end position="238"/>
    </location>
</feature>
<keyword evidence="6" id="KW-0804">Transcription</keyword>
<dbReference type="GO" id="GO:0000976">
    <property type="term" value="F:transcription cis-regulatory region binding"/>
    <property type="evidence" value="ECO:0007669"/>
    <property type="project" value="TreeGrafter"/>
</dbReference>
<dbReference type="Pfam" id="PF00072">
    <property type="entry name" value="Response_reg"/>
    <property type="match status" value="1"/>
</dbReference>
<dbReference type="InterPro" id="IPR011006">
    <property type="entry name" value="CheY-like_superfamily"/>
</dbReference>
<organism evidence="12 15">
    <name type="scientific">Clostridium tetani</name>
    <dbReference type="NCBI Taxonomy" id="1513"/>
    <lineage>
        <taxon>Bacteria</taxon>
        <taxon>Bacillati</taxon>
        <taxon>Bacillota</taxon>
        <taxon>Clostridia</taxon>
        <taxon>Eubacteriales</taxon>
        <taxon>Clostridiaceae</taxon>
        <taxon>Clostridium</taxon>
    </lineage>
</organism>
<evidence type="ECO:0000259" key="11">
    <source>
        <dbReference type="PROSITE" id="PS51755"/>
    </source>
</evidence>
<dbReference type="InterPro" id="IPR016032">
    <property type="entry name" value="Sig_transdc_resp-reg_C-effctor"/>
</dbReference>
<evidence type="ECO:0000256" key="3">
    <source>
        <dbReference type="ARBA" id="ARBA00023012"/>
    </source>
</evidence>
<comment type="function">
    <text evidence="7">May play the central regulatory role in sporulation. It may be an element of the effector pathway responsible for the activation of sporulation genes in response to nutritional stress. Spo0A may act in concert with spo0H (a sigma factor) to control the expression of some genes that are critical to the sporulation process.</text>
</comment>
<feature type="domain" description="Response regulatory" evidence="10">
    <location>
        <begin position="13"/>
        <end position="126"/>
    </location>
</feature>
<reference evidence="14 15" key="1">
    <citation type="submission" date="2018-06" db="EMBL/GenBank/DDBJ databases">
        <title>Genome conservation of Clostridium tetani.</title>
        <authorList>
            <person name="Bruggemann H."/>
            <person name="Popoff M.R."/>
        </authorList>
    </citation>
    <scope>NUCLEOTIDE SEQUENCE [LARGE SCALE GENOMIC DNA]</scope>
    <source>
        <strain evidence="12 15">2017.061</strain>
        <strain evidence="13 14">63.05</strain>
    </source>
</reference>
<dbReference type="SMART" id="SM00448">
    <property type="entry name" value="REC"/>
    <property type="match status" value="1"/>
</dbReference>
<dbReference type="InterPro" id="IPR001867">
    <property type="entry name" value="OmpR/PhoB-type_DNA-bd"/>
</dbReference>
<gene>
    <name evidence="12" type="ORF">DP130_02480</name>
    <name evidence="13" type="ORF">DP131_11795</name>
</gene>
<dbReference type="GO" id="GO:0005829">
    <property type="term" value="C:cytosol"/>
    <property type="evidence" value="ECO:0007669"/>
    <property type="project" value="TreeGrafter"/>
</dbReference>
<keyword evidence="5 9" id="KW-0238">DNA-binding</keyword>
<dbReference type="InterPro" id="IPR001789">
    <property type="entry name" value="Sig_transdc_resp-reg_receiver"/>
</dbReference>
<name>A0A4Q0VF32_CLOTA</name>
<evidence type="ECO:0000256" key="4">
    <source>
        <dbReference type="ARBA" id="ARBA00023015"/>
    </source>
</evidence>
<dbReference type="PANTHER" id="PTHR48111:SF26">
    <property type="entry name" value="STAGE 0 SPORULATION PROTEIN A HOMOLOG"/>
    <property type="match status" value="1"/>
</dbReference>
<dbReference type="PROSITE" id="PS50110">
    <property type="entry name" value="RESPONSE_REGULATORY"/>
    <property type="match status" value="1"/>
</dbReference>
<evidence type="ECO:0000256" key="8">
    <source>
        <dbReference type="PROSITE-ProRule" id="PRU00169"/>
    </source>
</evidence>
<evidence type="ECO:0000256" key="9">
    <source>
        <dbReference type="PROSITE-ProRule" id="PRU01091"/>
    </source>
</evidence>
<dbReference type="SUPFAM" id="SSF46894">
    <property type="entry name" value="C-terminal effector domain of the bipartite response regulators"/>
    <property type="match status" value="1"/>
</dbReference>
<dbReference type="Proteomes" id="UP000290273">
    <property type="component" value="Unassembled WGS sequence"/>
</dbReference>
<dbReference type="GO" id="GO:0032993">
    <property type="term" value="C:protein-DNA complex"/>
    <property type="evidence" value="ECO:0007669"/>
    <property type="project" value="TreeGrafter"/>
</dbReference>